<dbReference type="Gene3D" id="1.10.3210.10">
    <property type="entry name" value="Hypothetical protein af1432"/>
    <property type="match status" value="1"/>
</dbReference>
<dbReference type="PANTHER" id="PTHR43155:SF2">
    <property type="entry name" value="CYCLIC DI-GMP PHOSPHODIESTERASE PA4108"/>
    <property type="match status" value="1"/>
</dbReference>
<evidence type="ECO:0000259" key="2">
    <source>
        <dbReference type="PROSITE" id="PS51832"/>
    </source>
</evidence>
<feature type="transmembrane region" description="Helical" evidence="1">
    <location>
        <begin position="21"/>
        <end position="42"/>
    </location>
</feature>
<dbReference type="SMART" id="SM00471">
    <property type="entry name" value="HDc"/>
    <property type="match status" value="1"/>
</dbReference>
<dbReference type="Pfam" id="PF13487">
    <property type="entry name" value="HD_5"/>
    <property type="match status" value="1"/>
</dbReference>
<evidence type="ECO:0000256" key="1">
    <source>
        <dbReference type="SAM" id="Phobius"/>
    </source>
</evidence>
<evidence type="ECO:0000313" key="4">
    <source>
        <dbReference type="Proteomes" id="UP000224563"/>
    </source>
</evidence>
<gene>
    <name evidence="3" type="ORF">CSX02_11925</name>
</gene>
<sequence length="638" mass="72287">MITMLQLSLIFQIHSKISRKIYIPIIIFTLITMFGSVIQLFAYGLSVINISTVGIFVMLFIFVLMDLNERAEKANRMEIEYLKDEQEKIHNLFEQTAEALASAIDAKDQYTHGHSTRVAEYSREIARLAGKTEEECEEIYFSALLHDVGKIGVPDAIINKDGRLTDEEFDAIRRHPVIGNQILSSISVSPYLSIGAHYHHERYDGRGYPDGLIGDDIPEIARIISVADSYDAMTSKRSYRDPIPQQKVREEIIKGFDTQFDARFAKIMLHMIDLDTEYGMKEQSDAGSLTKHNELHCVDIGNECSQGILLTQAPTHIRVHVRPMSGYDEKQAKPTLLLFDALDGRVHGPKDKLRKDLMYFEYGKLDFDGTFEAVGCRNYKQTSTKGSLPISQDRRGIAYEIDAVRVKDHLQLRVTNYENTNDIIIALPDSTRFAYLSLTGVHCDITISQVRKGEQDVADDYIPRIAEEISYIKDMPRGDLSNVQIDGWCQAFTEPFPIVDGTQIRFHSMSLPTAHLVWHCPYINIFSSTDGTVKGPGYREFVLVRMDGENWESDAHVKNTMMVQHSEDFGTWEQWKTENKAGLDFIINIKRSGNRITIDSENGGIIIHCVTEIQDNVDAIYGALTGDQVALTNIHVTN</sequence>
<dbReference type="PROSITE" id="PS51832">
    <property type="entry name" value="HD_GYP"/>
    <property type="match status" value="1"/>
</dbReference>
<organism evidence="3 4">
    <name type="scientific">Agathobacter ruminis</name>
    <dbReference type="NCBI Taxonomy" id="1712665"/>
    <lineage>
        <taxon>Bacteria</taxon>
        <taxon>Bacillati</taxon>
        <taxon>Bacillota</taxon>
        <taxon>Clostridia</taxon>
        <taxon>Lachnospirales</taxon>
        <taxon>Lachnospiraceae</taxon>
        <taxon>Agathobacter</taxon>
    </lineage>
</organism>
<dbReference type="SUPFAM" id="SSF109604">
    <property type="entry name" value="HD-domain/PDEase-like"/>
    <property type="match status" value="1"/>
</dbReference>
<dbReference type="CDD" id="cd00077">
    <property type="entry name" value="HDc"/>
    <property type="match status" value="1"/>
</dbReference>
<protein>
    <recommendedName>
        <fullName evidence="2">HD-GYP domain-containing protein</fullName>
    </recommendedName>
</protein>
<evidence type="ECO:0000313" key="3">
    <source>
        <dbReference type="EMBL" id="PHU36687.1"/>
    </source>
</evidence>
<dbReference type="PANTHER" id="PTHR43155">
    <property type="entry name" value="CYCLIC DI-GMP PHOSPHODIESTERASE PA4108-RELATED"/>
    <property type="match status" value="1"/>
</dbReference>
<keyword evidence="4" id="KW-1185">Reference proteome</keyword>
<dbReference type="InterPro" id="IPR037522">
    <property type="entry name" value="HD_GYP_dom"/>
</dbReference>
<dbReference type="InterPro" id="IPR003607">
    <property type="entry name" value="HD/PDEase_dom"/>
</dbReference>
<dbReference type="Proteomes" id="UP000224563">
    <property type="component" value="Unassembled WGS sequence"/>
</dbReference>
<dbReference type="EMBL" id="PDYG01000128">
    <property type="protein sequence ID" value="PHU36687.1"/>
    <property type="molecule type" value="Genomic_DNA"/>
</dbReference>
<feature type="transmembrane region" description="Helical" evidence="1">
    <location>
        <begin position="48"/>
        <end position="67"/>
    </location>
</feature>
<comment type="caution">
    <text evidence="3">The sequence shown here is derived from an EMBL/GenBank/DDBJ whole genome shotgun (WGS) entry which is preliminary data.</text>
</comment>
<name>A0A2G3E080_9FIRM</name>
<reference evidence="3 4" key="2">
    <citation type="submission" date="2017-10" db="EMBL/GenBank/DDBJ databases">
        <authorList>
            <person name="Banno H."/>
            <person name="Chua N.-H."/>
        </authorList>
    </citation>
    <scope>NUCLEOTIDE SEQUENCE [LARGE SCALE GENOMIC DNA]</scope>
    <source>
        <strain evidence="3 4">JK623</strain>
    </source>
</reference>
<dbReference type="AlphaFoldDB" id="A0A2G3E080"/>
<feature type="domain" description="HD-GYP" evidence="2">
    <location>
        <begin position="89"/>
        <end position="284"/>
    </location>
</feature>
<reference evidence="3 4" key="1">
    <citation type="submission" date="2017-10" db="EMBL/GenBank/DDBJ databases">
        <title>Resolving the taxonomy of Roseburia spp., Eubacterium rectale and Agathobacter spp. through phylogenomic analysis.</title>
        <authorList>
            <person name="Sheridan P.O."/>
            <person name="Walker A.W."/>
            <person name="Duncan S.H."/>
            <person name="Scott K.P."/>
            <person name="Toole P.W.O."/>
            <person name="Luis P."/>
            <person name="Flint H.J."/>
        </authorList>
    </citation>
    <scope>NUCLEOTIDE SEQUENCE [LARGE SCALE GENOMIC DNA]</scope>
    <source>
        <strain evidence="3 4">JK623</strain>
    </source>
</reference>
<proteinExistence type="predicted"/>
<keyword evidence="1" id="KW-1133">Transmembrane helix</keyword>
<keyword evidence="1" id="KW-0472">Membrane</keyword>
<keyword evidence="1" id="KW-0812">Transmembrane</keyword>
<accession>A0A2G3E080</accession>